<organism evidence="2 3">
    <name type="scientific">Sphaeroforma arctica JP610</name>
    <dbReference type="NCBI Taxonomy" id="667725"/>
    <lineage>
        <taxon>Eukaryota</taxon>
        <taxon>Ichthyosporea</taxon>
        <taxon>Ichthyophonida</taxon>
        <taxon>Sphaeroforma</taxon>
    </lineage>
</organism>
<gene>
    <name evidence="2" type="ORF">SARC_06492</name>
</gene>
<dbReference type="GeneID" id="25906996"/>
<keyword evidence="3" id="KW-1185">Reference proteome</keyword>
<evidence type="ECO:0000313" key="2">
    <source>
        <dbReference type="EMBL" id="KNC81181.1"/>
    </source>
</evidence>
<reference evidence="2 3" key="1">
    <citation type="submission" date="2011-02" db="EMBL/GenBank/DDBJ databases">
        <title>The Genome Sequence of Sphaeroforma arctica JP610.</title>
        <authorList>
            <consortium name="The Broad Institute Genome Sequencing Platform"/>
            <person name="Russ C."/>
            <person name="Cuomo C."/>
            <person name="Young S.K."/>
            <person name="Zeng Q."/>
            <person name="Gargeya S."/>
            <person name="Alvarado L."/>
            <person name="Berlin A."/>
            <person name="Chapman S.B."/>
            <person name="Chen Z."/>
            <person name="Freedman E."/>
            <person name="Gellesch M."/>
            <person name="Goldberg J."/>
            <person name="Griggs A."/>
            <person name="Gujja S."/>
            <person name="Heilman E."/>
            <person name="Heiman D."/>
            <person name="Howarth C."/>
            <person name="Mehta T."/>
            <person name="Neiman D."/>
            <person name="Pearson M."/>
            <person name="Roberts A."/>
            <person name="Saif S."/>
            <person name="Shea T."/>
            <person name="Shenoy N."/>
            <person name="Sisk P."/>
            <person name="Stolte C."/>
            <person name="Sykes S."/>
            <person name="White J."/>
            <person name="Yandava C."/>
            <person name="Burger G."/>
            <person name="Gray M.W."/>
            <person name="Holland P.W.H."/>
            <person name="King N."/>
            <person name="Lang F.B.F."/>
            <person name="Roger A.J."/>
            <person name="Ruiz-Trillo I."/>
            <person name="Haas B."/>
            <person name="Nusbaum C."/>
            <person name="Birren B."/>
        </authorList>
    </citation>
    <scope>NUCLEOTIDE SEQUENCE [LARGE SCALE GENOMIC DNA]</scope>
    <source>
        <strain evidence="2 3">JP610</strain>
    </source>
</reference>
<sequence>MQDEERAPRRVMTERQTPQQDSISTEQQTIQRHRALSVPSRYRESPLLRIMSMNLLPSGSSSGQYDEHEAVLAILESFIPERKKSNLPGLRDFCASLEAGCFMTAKLAASKETMNPCSMPGVLPEESTSAPYSRANKAG</sequence>
<dbReference type="EMBL" id="KQ242060">
    <property type="protein sequence ID" value="KNC81181.1"/>
    <property type="molecule type" value="Genomic_DNA"/>
</dbReference>
<proteinExistence type="predicted"/>
<evidence type="ECO:0000313" key="3">
    <source>
        <dbReference type="Proteomes" id="UP000054560"/>
    </source>
</evidence>
<dbReference type="AlphaFoldDB" id="A0A0L0FXA6"/>
<feature type="compositionally biased region" description="Polar residues" evidence="1">
    <location>
        <begin position="14"/>
        <end position="30"/>
    </location>
</feature>
<dbReference type="Proteomes" id="UP000054560">
    <property type="component" value="Unassembled WGS sequence"/>
</dbReference>
<name>A0A0L0FXA6_9EUKA</name>
<feature type="compositionally biased region" description="Basic and acidic residues" evidence="1">
    <location>
        <begin position="1"/>
        <end position="13"/>
    </location>
</feature>
<accession>A0A0L0FXA6</accession>
<protein>
    <submittedName>
        <fullName evidence="2">Uncharacterized protein</fullName>
    </submittedName>
</protein>
<dbReference type="RefSeq" id="XP_014155083.1">
    <property type="nucleotide sequence ID" value="XM_014299608.1"/>
</dbReference>
<feature type="region of interest" description="Disordered" evidence="1">
    <location>
        <begin position="1"/>
        <end position="38"/>
    </location>
</feature>
<evidence type="ECO:0000256" key="1">
    <source>
        <dbReference type="SAM" id="MobiDB-lite"/>
    </source>
</evidence>
<feature type="region of interest" description="Disordered" evidence="1">
    <location>
        <begin position="117"/>
        <end position="139"/>
    </location>
</feature>